<dbReference type="Pfam" id="PF00668">
    <property type="entry name" value="Condensation"/>
    <property type="match status" value="4"/>
</dbReference>
<dbReference type="RefSeq" id="XP_025497311.1">
    <property type="nucleotide sequence ID" value="XM_025639683.1"/>
</dbReference>
<keyword evidence="2" id="KW-0597">Phosphoprotein</keyword>
<dbReference type="GO" id="GO:0044550">
    <property type="term" value="P:secondary metabolite biosynthetic process"/>
    <property type="evidence" value="ECO:0007669"/>
    <property type="project" value="TreeGrafter"/>
</dbReference>
<dbReference type="SUPFAM" id="SSF47336">
    <property type="entry name" value="ACP-like"/>
    <property type="match status" value="4"/>
</dbReference>
<dbReference type="SUPFAM" id="SSF52777">
    <property type="entry name" value="CoA-dependent acyltransferases"/>
    <property type="match status" value="8"/>
</dbReference>
<evidence type="ECO:0000256" key="1">
    <source>
        <dbReference type="ARBA" id="ARBA00022450"/>
    </source>
</evidence>
<proteinExistence type="inferred from homology"/>
<feature type="compositionally biased region" description="Low complexity" evidence="5">
    <location>
        <begin position="635"/>
        <end position="644"/>
    </location>
</feature>
<dbReference type="SMART" id="SM00823">
    <property type="entry name" value="PKS_PP"/>
    <property type="match status" value="4"/>
</dbReference>
<dbReference type="InterPro" id="IPR009081">
    <property type="entry name" value="PP-bd_ACP"/>
</dbReference>
<evidence type="ECO:0000313" key="8">
    <source>
        <dbReference type="Proteomes" id="UP000248340"/>
    </source>
</evidence>
<dbReference type="InterPro" id="IPR020806">
    <property type="entry name" value="PKS_PP-bd"/>
</dbReference>
<dbReference type="VEuPathDB" id="FungiDB:BO82DRAFT_408256"/>
<sequence>MLGSCQQPDPPLVNDCVHYAFHRQATRTPDAPAIASHDASLSYRQLDDYSNRVALMLQARNVGPEVVVPLVFEKSAWAIVAMLAVMKAGGACANISPSYPVERTSSIVRQCGASIILTNVTDGRLQGVREADLINITRDTVTALPPLPSKDLLPMITPENAAYILFTSGSTGEPKGIVVEHGSLCTCSAAHGSKWGINPVPICVLYIRVADIFFSLMRGACICTPSEAERLENLSDTLTRLQANWAFLTPSVAATVNPASVTSLRTLLLGGEAATHQNIQNWAESVDLIICTGPAECSVYCMGSLPCTKDSDPANVGFPIGGRLWVTKPQDPTVLVAPGEIGELVIEGRIVARGYLKNPEATAKSFLVEPPWLPRDNVASHPRRVYRTGDLIRQNADGSYNFIGRSDDQVKVRGQRVELGEIETTIIQASDSLARVKVLYSGRTALRPRESLTAFVEFKKSFAAASGLPCSEPIQKEIESIRRAVAAILPSYMVPSHFLSIEKLPLTLNGKADVKSLRQVFAAYEQEQMQIGKDDKSSSDASMTTNELLLRSLWARVLKLNESSIGPQSDFVRLGGSSLSAMELVGAARAERLNLSFGSILELSKLSEMAAVCSKLPVMSCDDDDDDDDDSAGIETPSLWSTSLSETESDLSTISAPFSLIDPASLSEVIAEAATLCNVSPERVLDLYPVTPLQEDLIALSQSSQDNYVSTYCMEALPTVDLARIKGAWEQIYDELEILRTRLVYLSDRDLALQAVIDEKVTWKSDRSVGTGFDAKSISSYGSPLSQLAIRESDGKIFIVWNVHHSLIDGVSISLIFNRVAAIYQNPSAPTSIVPFKSFIEHQASLPKDEARRWWAEYLDGAPASHWPRDTGSGSKTLRLAAPLNSANRPFTLASYLKTAWAYLIGMYSNSSDVVFGCTNWGRSSSMPGVLSVVGPTITTVPYRIQFTGDSSISDILSGVQSDSIRMAAQDHIGLLGIRKCSANMEEACRFHSLLIIQPAQPASELDSVTRIDSLDETIESYPLVMECKELNGGVELVLTYQTDAIPHRLALSLLRQKSKILEHLLSTNPETSVTSFNPFTKADLDIPHEGRLSLYELGSSCIHTKFYGQVQSQPTAPSVNSTDVSWDYETLDRLSTDAAYALLEAGIDSSSIVPICSPKSPWVIVSMLAVLKSGATFLPLDASNPPDRLQRIIQRVQPTVILAPAEQATLFQNTGRCLICPSHLPTLHRKPAQAALPEVSSSSLAYIMFTSGSTGEPKGVEVEHAAYCVGALTRAPHIERGPGSRVYQFASYGFDTSIEDIFTTLITGGCVCVAGESERRDDLTGSFTRLGANTLDITPSLESTLDPATVPSLRTLILGGEALSSPTLVAKWADTDVTLINTYGPTETAIVTSVKNPIVADGEINDIGILPCGRAWVVHSQNHHILLPRGAVGELLVEGPNMARGYFEDGHQTARAFVTDVAWAPTEARFYKTGDLVRFSTTGESLIFVGRKDAQVKIRGQRVELLEVATHVQQASGALDVVADFVSLADQSPTLLAFLRLDQSLHEFSVLPITQELGDLIKRCEKSLLDKIPSYMELKDTDAKPLKTKEEILLASLWAKVLHLDPRTLHAKSNFFRSGGDSLTAMRLSATARGRQIELSVSEIFRTPSLVEMAQHLSSTSEGHGPVKLPPLSLLPSGTAVSEILQRQWIDLSEEDIEDIYPCTPTQEGMMALGAKQPGAYVAQFEYVLQENIDIGRLRSAWNRVVKANPILRTRILLDPVLGSLQLVTRSTSPSNISATGSRTAMTYGTPLFRFEISAEPRASLTLLLHHAVFDGFSLVQIQQQVVGLYMYPESSQEVSSFAPFMAYLSERDKGKEASYWRAQLSGSPSTDFLIRAPCTAQPRVENHLFHHLDLPSNQSNAVSELGVTIPLVLRAAWALTISTFTFSEDLVFAEMLSGRNAFVDGIWSLNAPTVTTVPIRCQINRNWTVREFLESIRLQAAEMIPFEQTGLQNIEKYISQSLDASSILVIQPDDFDRSEFDSMFVSTEPQTLSAQTADYYTNDLVLEVKITKGGVDFEAIYDSTRIPSRIMSSVLTTVASLTTQIFYAQPDETLVDLRPCPVVGKEEQAEAGHLKSNDPTVNPSLICDLIFQGPSYMGQKQALVSWEGTMTFAELDSKSTNLARYLQSLHLEGDTIVVPLLFEKSLNAIIAILAVLKAGYAYTALDPTHPAERLRDMVQQVKAQICLVSSVLSDRLLGVTATLQVIDHSFLASLETLEWSSKKLDRRTCSADSAAVIVFTSGSTGRPKAIVLSHDAITSHARLFGPQLRITRNSRVLCNAAWAFDIHAFEILVTLIAGGTLFLTNKDRSHLAELIGRWKINWLFSTPSALKTLDDPSSVPTLESIVMVGELPSREIYERWSESHLTLINGYGPAENTFFSTMAVVERGDQDPRNIGFPINTRAWIMDPNNVQNPLPRGAVGELVVAGRQLAQGYLHNETATNAAFVPAPPCLEGIEDGLIYRTGDLCQFTQDGSLWILGRVDSQVKLRGQRLETAEVEHHLVKSLGKEAAVDVATLPSKTQVLLAFVKVSSSNEQGIMAVAEMTDEFRHACGEAVNEISGFLPNYMVPTHFIPMAQLPHTASDKLDRKRLREYAARLSDESNDLETYSLLQVKNLVPPAPGVEQELQSLWSQLLEIDPTNIGANSQFTALGGNSITAIRLATMLRQRGSAGGDLTVADILQYPALKDMAKRVRIQQESLLQERPSLLPEDDRKELIASILSENNGDFSSETDIEDVYPCTPLQAQFMHATLQSSHAYISHHIFSVKPGIDGDRLAKAWHTVINRHSIFRTRILQAASGDLLQVVRRTMSSDQCSTFPSLDSYLKDLTRHLMPYPSPLFKVGLITGGSNTEAGKVVITAHHSAFDAWTLEKLPREVTDAYMDRESDEAVPFSKVVQLVRSENAESLKFWKEYLAGSETSPIGFTDRSETHLCEEKTVSGRYAISQSPPSNLVSTITRAAWGLVLASLTESTDVTYGVILNGRTGENESVMGPTVTTIPFRVNCSPRKSLGELIQTLERDGNRLLPFQHISLDELRKLSPEAAQAVNFNSILDIEMESAAQPWDERVLALQSSEKLSPVSNYYANSLIVACQFAPNEMKVQITFDSNQVPEKTAARMISQLHLFFTQLTTCAKDTRIHELELLVEEEKALIRAINQSELLTPAVHGLIHDLVARSVVRKPTATAIDAWDGSLTYAELHEITSKLARHLIRLGVTVGSKVPVCFDKSIMDPITKLACLKAGAAYVPLDPSHPTERLRKIVQFIGSDLLIAGESQHQRFEGEGFNIVVMDRDFIDRLPNVQTPLPKNIPSSTTAIVVFTSGSTGMPKGVELSHRSLCTLAAEVGDSMDFARLAELRLLQFAAYAFDVSNTETFLTLIFGGTLCIVPDHERMNHLAEAVNRLRINWLFLTPSSTKLLRPEQVPGLHTLILGGEAPTSEIIATWAHRVHLINSFGPAEGGIWPSMAHFWPGSSPTNIGRSGATKLWLVSPSDHHQLMGPMGMTGELLLEGPMLASGYLNEPEKTAAAFVRAPRWAAAMGAKGPFYKTGDLCCYNEDGTMSYVGRKDATVKIRGQRMDLAEVEVAIHKASEGTLVDVIAEVVRFTDRKDPFLVAFCADSAPSNGDLCVEPAFSDQIRGKLQKLLPSWMVPTLFLGIRKIPLTVSGKRDRKSLRELVSGLSLTEITKHVTGAQARQVTGPTEVAVRRAWAEVLGIETQLINASDNFLQLGGNSIDAMKLVCVLRTMGLSITVAKIFRSKDLSDMATLCHVQEEQTSVRALPPPPPPLAVAKASSSCPIPDLPSELRDSIAGTLGVSLDQIEAVGEAGDFQSHCYYFGTMASRGTSHYSSIHFPQGIEPARLQAAFSTLVAQTPILRTAFLPYQQCILQVVCRRWELAIEVIPGGTTHGPERLREWIAADLQKESTLSQRCTRGAILECPDGSSVFVFQHSHARKDAWTDNILFQDLQAIYNGRAVPARPTYLQLCEHLQRTTDREATAAYWQGLLRGSQMTPIVDSSRPSYANIVNVTLQAPAVAGNTSALGITTATVLKAAWALVLAEFTHQPDVVFGHLTSGRSVAYPEIDQVLGPCVNIIPVRLRALTNSRSNDNKRAVDLLRETQQQHIDSLEHEWMGEREIVRRCTDWAPMTRFSSVVQYQNVEEVQSMPDAAHGGSWEVRLHGVDWDSTDVWVLAWPEPADDLVQITLCFSPTRVPPSLAERMLARLRAIFETLGHPEHQDAPLPIAPGGGGPAQLPLSITTPATAQSSSSSPQTLEGPLAPSTQVDSESETDAIRSLVDRAWAFLWASPARPGAAGRDSRLPYYALSAAPWTASSLAFTYRRHAIDVSTEDIIDHPTMEAQVDLLRERSRLLHGRTN</sequence>
<dbReference type="NCBIfam" id="NF003417">
    <property type="entry name" value="PRK04813.1"/>
    <property type="match status" value="4"/>
</dbReference>
<evidence type="ECO:0000256" key="5">
    <source>
        <dbReference type="SAM" id="MobiDB-lite"/>
    </source>
</evidence>
<dbReference type="Gene3D" id="1.10.1200.10">
    <property type="entry name" value="ACP-like"/>
    <property type="match status" value="4"/>
</dbReference>
<dbReference type="Gene3D" id="3.30.559.30">
    <property type="entry name" value="Nonribosomal peptide synthetase, condensation domain"/>
    <property type="match status" value="4"/>
</dbReference>
<dbReference type="PANTHER" id="PTHR45527">
    <property type="entry name" value="NONRIBOSOMAL PEPTIDE SYNTHETASE"/>
    <property type="match status" value="1"/>
</dbReference>
<dbReference type="STRING" id="1448315.A0A319CS73"/>
<feature type="region of interest" description="Disordered" evidence="5">
    <location>
        <begin position="623"/>
        <end position="644"/>
    </location>
</feature>
<reference evidence="7 8" key="1">
    <citation type="submission" date="2016-12" db="EMBL/GenBank/DDBJ databases">
        <title>The genomes of Aspergillus section Nigri reveals drivers in fungal speciation.</title>
        <authorList>
            <consortium name="DOE Joint Genome Institute"/>
            <person name="Vesth T.C."/>
            <person name="Nybo J."/>
            <person name="Theobald S."/>
            <person name="Brandl J."/>
            <person name="Frisvad J.C."/>
            <person name="Nielsen K.F."/>
            <person name="Lyhne E.K."/>
            <person name="Kogle M.E."/>
            <person name="Kuo A."/>
            <person name="Riley R."/>
            <person name="Clum A."/>
            <person name="Nolan M."/>
            <person name="Lipzen A."/>
            <person name="Salamov A."/>
            <person name="Henrissat B."/>
            <person name="Wiebenga A."/>
            <person name="De Vries R.P."/>
            <person name="Grigoriev I.V."/>
            <person name="Mortensen U.H."/>
            <person name="Andersen M.R."/>
            <person name="Baker S.E."/>
        </authorList>
    </citation>
    <scope>NUCLEOTIDE SEQUENCE [LARGE SCALE GENOMIC DNA]</scope>
    <source>
        <strain evidence="7 8">CBS 121591</strain>
    </source>
</reference>
<dbReference type="SUPFAM" id="SSF56801">
    <property type="entry name" value="Acetyl-CoA synthetase-like"/>
    <property type="match status" value="4"/>
</dbReference>
<dbReference type="Gene3D" id="3.30.559.10">
    <property type="entry name" value="Chloramphenicol acetyltransferase-like domain"/>
    <property type="match status" value="4"/>
</dbReference>
<name>A0A319CS73_9EURO</name>
<dbReference type="EMBL" id="KZ821674">
    <property type="protein sequence ID" value="PYH87111.1"/>
    <property type="molecule type" value="Genomic_DNA"/>
</dbReference>
<dbReference type="PROSITE" id="PS50075">
    <property type="entry name" value="CARRIER"/>
    <property type="match status" value="4"/>
</dbReference>
<feature type="domain" description="Carrier" evidence="6">
    <location>
        <begin position="3730"/>
        <end position="3806"/>
    </location>
</feature>
<feature type="domain" description="Carrier" evidence="6">
    <location>
        <begin position="2659"/>
        <end position="2738"/>
    </location>
</feature>
<feature type="compositionally biased region" description="Low complexity" evidence="5">
    <location>
        <begin position="4284"/>
        <end position="4305"/>
    </location>
</feature>
<dbReference type="InterPro" id="IPR045851">
    <property type="entry name" value="AMP-bd_C_sf"/>
</dbReference>
<dbReference type="Gene3D" id="3.40.50.980">
    <property type="match status" value="2"/>
</dbReference>
<comment type="similarity">
    <text evidence="4">Belongs to the NRP synthetase family.</text>
</comment>
<feature type="compositionally biased region" description="Acidic residues" evidence="5">
    <location>
        <begin position="623"/>
        <end position="632"/>
    </location>
</feature>
<dbReference type="GO" id="GO:0016874">
    <property type="term" value="F:ligase activity"/>
    <property type="evidence" value="ECO:0007669"/>
    <property type="project" value="UniProtKB-KW"/>
</dbReference>
<dbReference type="FunFam" id="3.30.300.30:FF:000015">
    <property type="entry name" value="Nonribosomal peptide synthase SidD"/>
    <property type="match status" value="3"/>
</dbReference>
<dbReference type="InterPro" id="IPR000873">
    <property type="entry name" value="AMP-dep_synth/lig_dom"/>
</dbReference>
<dbReference type="InterPro" id="IPR023213">
    <property type="entry name" value="CAT-like_dom_sf"/>
</dbReference>
<keyword evidence="1" id="KW-0596">Phosphopantetheine</keyword>
<feature type="domain" description="Carrier" evidence="6">
    <location>
        <begin position="1586"/>
        <end position="1662"/>
    </location>
</feature>
<dbReference type="PROSITE" id="PS00455">
    <property type="entry name" value="AMP_BINDING"/>
    <property type="match status" value="4"/>
</dbReference>
<dbReference type="InterPro" id="IPR010071">
    <property type="entry name" value="AA_adenyl_dom"/>
</dbReference>
<dbReference type="InterPro" id="IPR042099">
    <property type="entry name" value="ANL_N_sf"/>
</dbReference>
<dbReference type="InterPro" id="IPR006162">
    <property type="entry name" value="Ppantetheine_attach_site"/>
</dbReference>
<feature type="region of interest" description="Disordered" evidence="5">
    <location>
        <begin position="4269"/>
        <end position="4322"/>
    </location>
</feature>
<evidence type="ECO:0000313" key="7">
    <source>
        <dbReference type="EMBL" id="PYH87111.1"/>
    </source>
</evidence>
<dbReference type="Gene3D" id="2.30.38.10">
    <property type="entry name" value="Luciferase, Domain 3"/>
    <property type="match status" value="1"/>
</dbReference>
<dbReference type="Gene3D" id="3.40.50.12780">
    <property type="entry name" value="N-terminal domain of ligase-like"/>
    <property type="match status" value="3"/>
</dbReference>
<dbReference type="Pfam" id="PF00501">
    <property type="entry name" value="AMP-binding"/>
    <property type="match status" value="4"/>
</dbReference>
<dbReference type="InterPro" id="IPR001242">
    <property type="entry name" value="Condensation_dom"/>
</dbReference>
<dbReference type="InterPro" id="IPR020845">
    <property type="entry name" value="AMP-binding_CS"/>
</dbReference>
<dbReference type="GO" id="GO:0043041">
    <property type="term" value="P:amino acid activation for nonribosomal peptide biosynthetic process"/>
    <property type="evidence" value="ECO:0007669"/>
    <property type="project" value="TreeGrafter"/>
</dbReference>
<keyword evidence="3" id="KW-0436">Ligase</keyword>
<dbReference type="CDD" id="cd19545">
    <property type="entry name" value="FUM14_C_NRPS-like"/>
    <property type="match status" value="3"/>
</dbReference>
<dbReference type="PROSITE" id="PS00012">
    <property type="entry name" value="PHOSPHOPANTETHEINE"/>
    <property type="match status" value="3"/>
</dbReference>
<gene>
    <name evidence="7" type="ORF">BO82DRAFT_408256</name>
</gene>
<dbReference type="GO" id="GO:0005737">
    <property type="term" value="C:cytoplasm"/>
    <property type="evidence" value="ECO:0007669"/>
    <property type="project" value="TreeGrafter"/>
</dbReference>
<dbReference type="PANTHER" id="PTHR45527:SF16">
    <property type="entry name" value="NONRIBOSOMAL PEPTIDE SYNTHASE ATNA-RELATED"/>
    <property type="match status" value="1"/>
</dbReference>
<dbReference type="Gene3D" id="3.30.300.30">
    <property type="match status" value="4"/>
</dbReference>
<dbReference type="CDD" id="cd19542">
    <property type="entry name" value="CT_NRPS-like"/>
    <property type="match status" value="1"/>
</dbReference>
<keyword evidence="8" id="KW-1185">Reference proteome</keyword>
<feature type="domain" description="Carrier" evidence="6">
    <location>
        <begin position="541"/>
        <end position="620"/>
    </location>
</feature>
<dbReference type="GO" id="GO:0031177">
    <property type="term" value="F:phosphopantetheine binding"/>
    <property type="evidence" value="ECO:0007669"/>
    <property type="project" value="InterPro"/>
</dbReference>
<dbReference type="CDD" id="cd05918">
    <property type="entry name" value="A_NRPS_SidN3_like"/>
    <property type="match status" value="4"/>
</dbReference>
<evidence type="ECO:0000256" key="2">
    <source>
        <dbReference type="ARBA" id="ARBA00022553"/>
    </source>
</evidence>
<dbReference type="InterPro" id="IPR036736">
    <property type="entry name" value="ACP-like_sf"/>
</dbReference>
<dbReference type="Proteomes" id="UP000248340">
    <property type="component" value="Unassembled WGS sequence"/>
</dbReference>
<evidence type="ECO:0000259" key="6">
    <source>
        <dbReference type="PROSITE" id="PS50075"/>
    </source>
</evidence>
<accession>A0A319CS73</accession>
<evidence type="ECO:0000256" key="3">
    <source>
        <dbReference type="ARBA" id="ARBA00022598"/>
    </source>
</evidence>
<protein>
    <submittedName>
        <fullName evidence="7">Acetyl-CoA synthetase-like protein</fullName>
    </submittedName>
</protein>
<dbReference type="OrthoDB" id="416786at2759"/>
<dbReference type="GeneID" id="37142425"/>
<evidence type="ECO:0000256" key="4">
    <source>
        <dbReference type="ARBA" id="ARBA00029454"/>
    </source>
</evidence>
<dbReference type="Pfam" id="PF00550">
    <property type="entry name" value="PP-binding"/>
    <property type="match status" value="4"/>
</dbReference>
<dbReference type="NCBIfam" id="TIGR01733">
    <property type="entry name" value="AA-adenyl-dom"/>
    <property type="match status" value="3"/>
</dbReference>
<organism evidence="7 8">
    <name type="scientific">Aspergillus uvarum CBS 121591</name>
    <dbReference type="NCBI Taxonomy" id="1448315"/>
    <lineage>
        <taxon>Eukaryota</taxon>
        <taxon>Fungi</taxon>
        <taxon>Dikarya</taxon>
        <taxon>Ascomycota</taxon>
        <taxon>Pezizomycotina</taxon>
        <taxon>Eurotiomycetes</taxon>
        <taxon>Eurotiomycetidae</taxon>
        <taxon>Eurotiales</taxon>
        <taxon>Aspergillaceae</taxon>
        <taxon>Aspergillus</taxon>
        <taxon>Aspergillus subgen. Circumdati</taxon>
    </lineage>
</organism>